<dbReference type="Pfam" id="PF00172">
    <property type="entry name" value="Zn_clus"/>
    <property type="match status" value="1"/>
</dbReference>
<evidence type="ECO:0000256" key="1">
    <source>
        <dbReference type="ARBA" id="ARBA00022723"/>
    </source>
</evidence>
<comment type="caution">
    <text evidence="9">The sequence shown here is derived from an EMBL/GenBank/DDBJ whole genome shotgun (WGS) entry which is preliminary data.</text>
</comment>
<evidence type="ECO:0000313" key="9">
    <source>
        <dbReference type="EMBL" id="KAK3903394.1"/>
    </source>
</evidence>
<evidence type="ECO:0000313" key="10">
    <source>
        <dbReference type="Proteomes" id="UP001303889"/>
    </source>
</evidence>
<feature type="region of interest" description="Disordered" evidence="7">
    <location>
        <begin position="1"/>
        <end position="49"/>
    </location>
</feature>
<dbReference type="InterPro" id="IPR036864">
    <property type="entry name" value="Zn2-C6_fun-type_DNA-bd_sf"/>
</dbReference>
<dbReference type="PANTHER" id="PTHR36206:SF12">
    <property type="entry name" value="ASPERCRYPTIN BIOSYNTHESIS CLUSTER-SPECIFIC TRANSCRIPTION REGULATOR ATNN-RELATED"/>
    <property type="match status" value="1"/>
</dbReference>
<feature type="compositionally biased region" description="Pro residues" evidence="7">
    <location>
        <begin position="21"/>
        <end position="31"/>
    </location>
</feature>
<name>A0AAN6RUN4_9PEZI</name>
<evidence type="ECO:0000256" key="2">
    <source>
        <dbReference type="ARBA" id="ARBA00022833"/>
    </source>
</evidence>
<keyword evidence="1" id="KW-0479">Metal-binding</keyword>
<evidence type="ECO:0000259" key="8">
    <source>
        <dbReference type="Pfam" id="PF00172"/>
    </source>
</evidence>
<keyword evidence="2" id="KW-0862">Zinc</keyword>
<dbReference type="PANTHER" id="PTHR36206">
    <property type="entry name" value="ASPERCRYPTIN BIOSYNTHESIS CLUSTER-SPECIFIC TRANSCRIPTION REGULATOR ATNN-RELATED"/>
    <property type="match status" value="1"/>
</dbReference>
<reference evidence="9" key="1">
    <citation type="journal article" date="2023" name="Mol. Phylogenet. Evol.">
        <title>Genome-scale phylogeny and comparative genomics of the fungal order Sordariales.</title>
        <authorList>
            <person name="Hensen N."/>
            <person name="Bonometti L."/>
            <person name="Westerberg I."/>
            <person name="Brannstrom I.O."/>
            <person name="Guillou S."/>
            <person name="Cros-Aarteil S."/>
            <person name="Calhoun S."/>
            <person name="Haridas S."/>
            <person name="Kuo A."/>
            <person name="Mondo S."/>
            <person name="Pangilinan J."/>
            <person name="Riley R."/>
            <person name="LaButti K."/>
            <person name="Andreopoulos B."/>
            <person name="Lipzen A."/>
            <person name="Chen C."/>
            <person name="Yan M."/>
            <person name="Daum C."/>
            <person name="Ng V."/>
            <person name="Clum A."/>
            <person name="Steindorff A."/>
            <person name="Ohm R.A."/>
            <person name="Martin F."/>
            <person name="Silar P."/>
            <person name="Natvig D.O."/>
            <person name="Lalanne C."/>
            <person name="Gautier V."/>
            <person name="Ament-Velasquez S.L."/>
            <person name="Kruys A."/>
            <person name="Hutchinson M.I."/>
            <person name="Powell A.J."/>
            <person name="Barry K."/>
            <person name="Miller A.N."/>
            <person name="Grigoriev I.V."/>
            <person name="Debuchy R."/>
            <person name="Gladieux P."/>
            <person name="Hiltunen Thoren M."/>
            <person name="Johannesson H."/>
        </authorList>
    </citation>
    <scope>NUCLEOTIDE SEQUENCE</scope>
    <source>
        <strain evidence="9">CBS 103.79</strain>
    </source>
</reference>
<evidence type="ECO:0000256" key="7">
    <source>
        <dbReference type="SAM" id="MobiDB-lite"/>
    </source>
</evidence>
<evidence type="ECO:0000256" key="3">
    <source>
        <dbReference type="ARBA" id="ARBA00023015"/>
    </source>
</evidence>
<dbReference type="AlphaFoldDB" id="A0AAN6RUN4"/>
<evidence type="ECO:0000256" key="6">
    <source>
        <dbReference type="ARBA" id="ARBA00023242"/>
    </source>
</evidence>
<keyword evidence="5" id="KW-0804">Transcription</keyword>
<dbReference type="Proteomes" id="UP001303889">
    <property type="component" value="Unassembled WGS sequence"/>
</dbReference>
<dbReference type="CDD" id="cd00067">
    <property type="entry name" value="GAL4"/>
    <property type="match status" value="1"/>
</dbReference>
<dbReference type="SUPFAM" id="SSF57701">
    <property type="entry name" value="Zn2/Cys6 DNA-binding domain"/>
    <property type="match status" value="1"/>
</dbReference>
<proteinExistence type="predicted"/>
<keyword evidence="3" id="KW-0805">Transcription regulation</keyword>
<organism evidence="9 10">
    <name type="scientific">Staphylotrichum tortipilum</name>
    <dbReference type="NCBI Taxonomy" id="2831512"/>
    <lineage>
        <taxon>Eukaryota</taxon>
        <taxon>Fungi</taxon>
        <taxon>Dikarya</taxon>
        <taxon>Ascomycota</taxon>
        <taxon>Pezizomycotina</taxon>
        <taxon>Sordariomycetes</taxon>
        <taxon>Sordariomycetidae</taxon>
        <taxon>Sordariales</taxon>
        <taxon>Chaetomiaceae</taxon>
        <taxon>Staphylotrichum</taxon>
    </lineage>
</organism>
<protein>
    <submittedName>
        <fullName evidence="9">Transcriptional regulatory protein moc3</fullName>
    </submittedName>
</protein>
<sequence>MASEASYSNRSSVEPSSNPSSPSPSPSGPSEPPKKRTRASKPKRGNLADTIPYSKIRRVKCDEGKPACVRCTSTGRTCDGYDKAALARFRQVDPGQTAEQARAEFVRACEDNEALRSMRHIEADIDGTEAEKRLFARFRAATADAPAAHLCVFNAFWRRLSPAIGGQDDAVKHAVVALAGAHQLFHHPNEPTIDGFTREELDLFTIRQYNLAIERLQGHAGSSAADSVRVTLVCCLAFISLETLRGNHTVAVAHLTNGLRILQSLPDEAFAWLDDDPSLLVWPSNRDSLQMPDIIQLFARLELSACLFTQGIQPVLSERGYNTRRFSPSSSQDEGPFPDLAHARAAMARFQHDVTARLYEIAAVTSAGPESAAIFWSDPSQQRQQAALLGRGARLASHVPEHFPPALFTMPPPITSPDLFALALDLLLLRCAQFLLVTRQRQQHPAVIVPQTQLAHDPIAPIPPILHLTTVLATCPLAQALGPNSTFPDLRSPLIGPLYLVAVHSPDAGARRSATARLAGMVSFGRVRRGDEMGAEWAAGAVAAVTTAAAAALMEGEMESGTEVPRALVGVGCLPALWDAVVVGGL</sequence>
<feature type="compositionally biased region" description="Basic residues" evidence="7">
    <location>
        <begin position="35"/>
        <end position="44"/>
    </location>
</feature>
<evidence type="ECO:0000256" key="4">
    <source>
        <dbReference type="ARBA" id="ARBA00023125"/>
    </source>
</evidence>
<reference evidence="9" key="2">
    <citation type="submission" date="2023-05" db="EMBL/GenBank/DDBJ databases">
        <authorList>
            <consortium name="Lawrence Berkeley National Laboratory"/>
            <person name="Steindorff A."/>
            <person name="Hensen N."/>
            <person name="Bonometti L."/>
            <person name="Westerberg I."/>
            <person name="Brannstrom I.O."/>
            <person name="Guillou S."/>
            <person name="Cros-Aarteil S."/>
            <person name="Calhoun S."/>
            <person name="Haridas S."/>
            <person name="Kuo A."/>
            <person name="Mondo S."/>
            <person name="Pangilinan J."/>
            <person name="Riley R."/>
            <person name="Labutti K."/>
            <person name="Andreopoulos B."/>
            <person name="Lipzen A."/>
            <person name="Chen C."/>
            <person name="Yanf M."/>
            <person name="Daum C."/>
            <person name="Ng V."/>
            <person name="Clum A."/>
            <person name="Ohm R."/>
            <person name="Martin F."/>
            <person name="Silar P."/>
            <person name="Natvig D."/>
            <person name="Lalanne C."/>
            <person name="Gautier V."/>
            <person name="Ament-Velasquez S.L."/>
            <person name="Kruys A."/>
            <person name="Hutchinson M.I."/>
            <person name="Powell A.J."/>
            <person name="Barry K."/>
            <person name="Miller A.N."/>
            <person name="Grigoriev I.V."/>
            <person name="Debuchy R."/>
            <person name="Gladieux P."/>
            <person name="Thoren M.H."/>
            <person name="Johannesson H."/>
        </authorList>
    </citation>
    <scope>NUCLEOTIDE SEQUENCE</scope>
    <source>
        <strain evidence="9">CBS 103.79</strain>
    </source>
</reference>
<dbReference type="InterPro" id="IPR001138">
    <property type="entry name" value="Zn2Cys6_DnaBD"/>
</dbReference>
<dbReference type="EMBL" id="MU855451">
    <property type="protein sequence ID" value="KAK3903394.1"/>
    <property type="molecule type" value="Genomic_DNA"/>
</dbReference>
<evidence type="ECO:0000256" key="5">
    <source>
        <dbReference type="ARBA" id="ARBA00023163"/>
    </source>
</evidence>
<gene>
    <name evidence="9" type="ORF">C8A05DRAFT_32860</name>
</gene>
<feature type="compositionally biased region" description="Low complexity" evidence="7">
    <location>
        <begin position="1"/>
        <end position="20"/>
    </location>
</feature>
<keyword evidence="10" id="KW-1185">Reference proteome</keyword>
<accession>A0AAN6RUN4</accession>
<keyword evidence="6" id="KW-0539">Nucleus</keyword>
<dbReference type="GO" id="GO:0008270">
    <property type="term" value="F:zinc ion binding"/>
    <property type="evidence" value="ECO:0007669"/>
    <property type="project" value="InterPro"/>
</dbReference>
<dbReference type="GO" id="GO:0003677">
    <property type="term" value="F:DNA binding"/>
    <property type="evidence" value="ECO:0007669"/>
    <property type="project" value="UniProtKB-KW"/>
</dbReference>
<dbReference type="GO" id="GO:0000981">
    <property type="term" value="F:DNA-binding transcription factor activity, RNA polymerase II-specific"/>
    <property type="evidence" value="ECO:0007669"/>
    <property type="project" value="InterPro"/>
</dbReference>
<keyword evidence="4" id="KW-0238">DNA-binding</keyword>
<dbReference type="InterPro" id="IPR052360">
    <property type="entry name" value="Transcr_Regulatory_Proteins"/>
</dbReference>
<feature type="domain" description="Zn(2)-C6 fungal-type" evidence="8">
    <location>
        <begin position="56"/>
        <end position="84"/>
    </location>
</feature>